<protein>
    <submittedName>
        <fullName evidence="3">Death domain-containing protein</fullName>
    </submittedName>
</protein>
<evidence type="ECO:0000313" key="2">
    <source>
        <dbReference type="Proteomes" id="UP000271098"/>
    </source>
</evidence>
<reference evidence="1 2" key="2">
    <citation type="submission" date="2018-11" db="EMBL/GenBank/DDBJ databases">
        <authorList>
            <consortium name="Pathogen Informatics"/>
        </authorList>
    </citation>
    <scope>NUCLEOTIDE SEQUENCE [LARGE SCALE GENOMIC DNA]</scope>
</reference>
<dbReference type="OrthoDB" id="6021171at2759"/>
<gene>
    <name evidence="1" type="ORF">GPUH_LOCUS18843</name>
</gene>
<evidence type="ECO:0000313" key="3">
    <source>
        <dbReference type="WBParaSite" id="GPUH_0001886701-mRNA-1"/>
    </source>
</evidence>
<proteinExistence type="predicted"/>
<evidence type="ECO:0000313" key="1">
    <source>
        <dbReference type="EMBL" id="VDN32560.1"/>
    </source>
</evidence>
<dbReference type="Gene3D" id="1.10.533.10">
    <property type="entry name" value="Death Domain, Fas"/>
    <property type="match status" value="1"/>
</dbReference>
<reference evidence="3" key="1">
    <citation type="submission" date="2016-06" db="UniProtKB">
        <authorList>
            <consortium name="WormBaseParasite"/>
        </authorList>
    </citation>
    <scope>IDENTIFICATION</scope>
</reference>
<dbReference type="Proteomes" id="UP000271098">
    <property type="component" value="Unassembled WGS sequence"/>
</dbReference>
<accession>A0A183ED01</accession>
<dbReference type="EMBL" id="UYRT01087440">
    <property type="protein sequence ID" value="VDN32560.1"/>
    <property type="molecule type" value="Genomic_DNA"/>
</dbReference>
<organism evidence="3">
    <name type="scientific">Gongylonema pulchrum</name>
    <dbReference type="NCBI Taxonomy" id="637853"/>
    <lineage>
        <taxon>Eukaryota</taxon>
        <taxon>Metazoa</taxon>
        <taxon>Ecdysozoa</taxon>
        <taxon>Nematoda</taxon>
        <taxon>Chromadorea</taxon>
        <taxon>Rhabditida</taxon>
        <taxon>Spirurina</taxon>
        <taxon>Spiruromorpha</taxon>
        <taxon>Spiruroidea</taxon>
        <taxon>Gongylonematidae</taxon>
        <taxon>Gongylonema</taxon>
    </lineage>
</organism>
<dbReference type="InterPro" id="IPR011029">
    <property type="entry name" value="DEATH-like_dom_sf"/>
</dbReference>
<dbReference type="WBParaSite" id="GPUH_0001886701-mRNA-1">
    <property type="protein sequence ID" value="GPUH_0001886701-mRNA-1"/>
    <property type="gene ID" value="GPUH_0001886701"/>
</dbReference>
<dbReference type="AlphaFoldDB" id="A0A183ED01"/>
<name>A0A183ED01_9BILA</name>
<keyword evidence="2" id="KW-1185">Reference proteome</keyword>
<sequence length="198" mass="21941">MDVSKMQSVSLEIMLDSDACEAPAGPSKCKDEEGEAPISLLSFYDFPPCASDLVPMIHENICIGGLSRYGLQEVELLLNCPSRGSMFNWEYVAAEFGFSNSRIMHLRTSTNPTSAVLQEIAFRPLKDLLNVFVKLNRVDVLLSLQPFLENLLSGESAETVSTDSALTYIHESNFGCITRDCFSSIKRLAQCFREIEPG</sequence>
<dbReference type="SUPFAM" id="SSF47986">
    <property type="entry name" value="DEATH domain"/>
    <property type="match status" value="1"/>
</dbReference>